<reference evidence="2" key="2">
    <citation type="submission" date="2020-09" db="EMBL/GenBank/DDBJ databases">
        <authorList>
            <person name="Sun Q."/>
            <person name="Kim S."/>
        </authorList>
    </citation>
    <scope>NUCLEOTIDE SEQUENCE</scope>
    <source>
        <strain evidence="2">KCTC 23430</strain>
    </source>
</reference>
<accession>A0A918XHM3</accession>
<comment type="caution">
    <text evidence="2">The sequence shown here is derived from an EMBL/GenBank/DDBJ whole genome shotgun (WGS) entry which is preliminary data.</text>
</comment>
<sequence>MAENTVAGGGSGAKPDDAISIVQRGNLKALETTLRKQWRLGQNIVLCWSPDDKGMLVILVPHYFLGNYCAEGEASENELFVRDLISGKRRKSREELFDVAKRLGVPPTFIKLASPLANDDNVQHAVEELIKRYGLSFVNSRAVLLFDIAEFSLYTPFEQASQLNSLSYSLNSAYNKLLSKGIEVNFARTTTGDGYYVWNRDLAPFASQDLFNFLLLVLADNAAARAASKGNTVPLIRSAFHIGSHYELYQAEGVNPTVFSYIVGDVTIELARMVDAAKPGQVLLGDFEWSMPSRERSGVMLPVQVKTPGFVRSCNRGLAGLQGISLAGKPVDAIVCKLSGDDPKSGEQPTQITITDKHGLSHDAYNLEVEVALSDRVLSLGGAVEPGQLAAQPVNADQPLQHDVAQTSAPGHTDPLPPTEENPEPAAPEPAEPEAAAPEKARDANEVVDDLAEILRRHGPGSRKRNR</sequence>
<feature type="compositionally biased region" description="Basic residues" evidence="1">
    <location>
        <begin position="457"/>
        <end position="467"/>
    </location>
</feature>
<dbReference type="Proteomes" id="UP000644693">
    <property type="component" value="Unassembled WGS sequence"/>
</dbReference>
<gene>
    <name evidence="2" type="ORF">GCM10007053_16850</name>
</gene>
<protein>
    <submittedName>
        <fullName evidence="2">Uncharacterized protein</fullName>
    </submittedName>
</protein>
<dbReference type="RefSeq" id="WP_189477082.1">
    <property type="nucleotide sequence ID" value="NZ_BMYM01000001.1"/>
</dbReference>
<name>A0A918XHM3_9GAMM</name>
<keyword evidence="3" id="KW-1185">Reference proteome</keyword>
<dbReference type="AlphaFoldDB" id="A0A918XHM3"/>
<dbReference type="EMBL" id="BMYM01000001">
    <property type="protein sequence ID" value="GHD32491.1"/>
    <property type="molecule type" value="Genomic_DNA"/>
</dbReference>
<proteinExistence type="predicted"/>
<reference evidence="2" key="1">
    <citation type="journal article" date="2014" name="Int. J. Syst. Evol. Microbiol.">
        <title>Complete genome sequence of Corynebacterium casei LMG S-19264T (=DSM 44701T), isolated from a smear-ripened cheese.</title>
        <authorList>
            <consortium name="US DOE Joint Genome Institute (JGI-PGF)"/>
            <person name="Walter F."/>
            <person name="Albersmeier A."/>
            <person name="Kalinowski J."/>
            <person name="Ruckert C."/>
        </authorList>
    </citation>
    <scope>NUCLEOTIDE SEQUENCE</scope>
    <source>
        <strain evidence="2">KCTC 23430</strain>
    </source>
</reference>
<feature type="region of interest" description="Disordered" evidence="1">
    <location>
        <begin position="405"/>
        <end position="467"/>
    </location>
</feature>
<organism evidence="2 3">
    <name type="scientific">Parahalioglobus pacificus</name>
    <dbReference type="NCBI Taxonomy" id="930806"/>
    <lineage>
        <taxon>Bacteria</taxon>
        <taxon>Pseudomonadati</taxon>
        <taxon>Pseudomonadota</taxon>
        <taxon>Gammaproteobacteria</taxon>
        <taxon>Cellvibrionales</taxon>
        <taxon>Halieaceae</taxon>
        <taxon>Parahalioglobus</taxon>
    </lineage>
</organism>
<feature type="compositionally biased region" description="Pro residues" evidence="1">
    <location>
        <begin position="415"/>
        <end position="430"/>
    </location>
</feature>
<evidence type="ECO:0000256" key="1">
    <source>
        <dbReference type="SAM" id="MobiDB-lite"/>
    </source>
</evidence>
<evidence type="ECO:0000313" key="2">
    <source>
        <dbReference type="EMBL" id="GHD32491.1"/>
    </source>
</evidence>
<evidence type="ECO:0000313" key="3">
    <source>
        <dbReference type="Proteomes" id="UP000644693"/>
    </source>
</evidence>